<feature type="region of interest" description="Disordered" evidence="1">
    <location>
        <begin position="1"/>
        <end position="37"/>
    </location>
</feature>
<organism evidence="2 3">
    <name type="scientific">Corynebacterium diphtheriae</name>
    <dbReference type="NCBI Taxonomy" id="1717"/>
    <lineage>
        <taxon>Bacteria</taxon>
        <taxon>Bacillati</taxon>
        <taxon>Actinomycetota</taxon>
        <taxon>Actinomycetes</taxon>
        <taxon>Mycobacteriales</taxon>
        <taxon>Corynebacteriaceae</taxon>
        <taxon>Corynebacterium</taxon>
    </lineage>
</organism>
<dbReference type="AlphaFoldDB" id="A0A811G1U3"/>
<dbReference type="Proteomes" id="UP000480222">
    <property type="component" value="Unassembled WGS sequence"/>
</dbReference>
<evidence type="ECO:0000256" key="1">
    <source>
        <dbReference type="SAM" id="MobiDB-lite"/>
    </source>
</evidence>
<reference evidence="2 3" key="1">
    <citation type="submission" date="2020-02" db="EMBL/GenBank/DDBJ databases">
        <authorList>
            <person name="Brisse S."/>
        </authorList>
    </citation>
    <scope>NUCLEOTIDE SEQUENCE [LARGE SCALE GENOMIC DNA]</scope>
    <source>
        <strain evidence="2">CIP107547</strain>
    </source>
</reference>
<dbReference type="EMBL" id="CADDAV010000001">
    <property type="protein sequence ID" value="CAB0580894.1"/>
    <property type="molecule type" value="Genomic_DNA"/>
</dbReference>
<feature type="compositionally biased region" description="Basic and acidic residues" evidence="1">
    <location>
        <begin position="7"/>
        <end position="17"/>
    </location>
</feature>
<accession>A0A811G1U3</accession>
<evidence type="ECO:0000313" key="3">
    <source>
        <dbReference type="Proteomes" id="UP000480222"/>
    </source>
</evidence>
<evidence type="ECO:0000313" key="2">
    <source>
        <dbReference type="EMBL" id="CAB0580894.1"/>
    </source>
</evidence>
<name>A0A811G1U3_CORDP</name>
<protein>
    <submittedName>
        <fullName evidence="2">Uncharacterized protein</fullName>
    </submittedName>
</protein>
<gene>
    <name evidence="2" type="ORF">CIP107547_00241</name>
</gene>
<sequence>MKRRGGQKAEQRWKTDPNGDYAQGRRSALQAANAKREMQGELLSSKVKMAILEARTQGVPTPHPRS</sequence>
<proteinExistence type="predicted"/>
<comment type="caution">
    <text evidence="2">The sequence shown here is derived from an EMBL/GenBank/DDBJ whole genome shotgun (WGS) entry which is preliminary data.</text>
</comment>